<dbReference type="Gene3D" id="3.30.420.10">
    <property type="entry name" value="Ribonuclease H-like superfamily/Ribonuclease H"/>
    <property type="match status" value="1"/>
</dbReference>
<dbReference type="InterPro" id="IPR036397">
    <property type="entry name" value="RNaseH_sf"/>
</dbReference>
<proteinExistence type="predicted"/>
<reference evidence="3" key="1">
    <citation type="submission" date="2022-11" db="UniProtKB">
        <authorList>
            <consortium name="WormBaseParasite"/>
        </authorList>
    </citation>
    <scope>IDENTIFICATION</scope>
</reference>
<dbReference type="PANTHER" id="PTHR33939">
    <property type="entry name" value="PROTEIN CBG22215"/>
    <property type="match status" value="1"/>
</dbReference>
<dbReference type="PANTHER" id="PTHR33939:SF1">
    <property type="entry name" value="DUF4371 DOMAIN-CONTAINING PROTEIN"/>
    <property type="match status" value="1"/>
</dbReference>
<keyword evidence="2" id="KW-1185">Reference proteome</keyword>
<evidence type="ECO:0000256" key="1">
    <source>
        <dbReference type="SAM" id="MobiDB-lite"/>
    </source>
</evidence>
<feature type="compositionally biased region" description="Basic and acidic residues" evidence="1">
    <location>
        <begin position="21"/>
        <end position="42"/>
    </location>
</feature>
<dbReference type="GO" id="GO:0003676">
    <property type="term" value="F:nucleic acid binding"/>
    <property type="evidence" value="ECO:0007669"/>
    <property type="project" value="InterPro"/>
</dbReference>
<organism evidence="2 3">
    <name type="scientific">Plectus sambesii</name>
    <dbReference type="NCBI Taxonomy" id="2011161"/>
    <lineage>
        <taxon>Eukaryota</taxon>
        <taxon>Metazoa</taxon>
        <taxon>Ecdysozoa</taxon>
        <taxon>Nematoda</taxon>
        <taxon>Chromadorea</taxon>
        <taxon>Plectida</taxon>
        <taxon>Plectina</taxon>
        <taxon>Plectoidea</taxon>
        <taxon>Plectidae</taxon>
        <taxon>Plectus</taxon>
    </lineage>
</organism>
<dbReference type="WBParaSite" id="PSAMB.scaffold459size50392.g6056.t1">
    <property type="protein sequence ID" value="PSAMB.scaffold459size50392.g6056.t1"/>
    <property type="gene ID" value="PSAMB.scaffold459size50392.g6056"/>
</dbReference>
<feature type="region of interest" description="Disordered" evidence="1">
    <location>
        <begin position="1"/>
        <end position="42"/>
    </location>
</feature>
<sequence>MTGSIWRPRGNDGGKKKRLHDRPTDPTHARKACDRHSEDRLSDGAEMTFAANSTDSDGDYHREMNAEKFENYLKRCAPLLKDSSGTPVVLFIDNAPCHSRYVDKKPTMAMKADDVRAWLTSHNIPFPVFTMKKALFKTFINPLSNAKCNIYAAKQIAKENGFLMLRLLPYHCDMNWIELVWSWIKKALRDELRGDDRLKMVMTATSSTLKKLPQQVIHSSSSSPWTSSCGISINGHHGCYSMPTT</sequence>
<dbReference type="Proteomes" id="UP000887566">
    <property type="component" value="Unplaced"/>
</dbReference>
<protein>
    <submittedName>
        <fullName evidence="3">Tc1-like transposase DDE domain-containing protein</fullName>
    </submittedName>
</protein>
<accession>A0A914WM50</accession>
<dbReference type="AlphaFoldDB" id="A0A914WM50"/>
<evidence type="ECO:0000313" key="3">
    <source>
        <dbReference type="WBParaSite" id="PSAMB.scaffold459size50392.g6056.t1"/>
    </source>
</evidence>
<evidence type="ECO:0000313" key="2">
    <source>
        <dbReference type="Proteomes" id="UP000887566"/>
    </source>
</evidence>
<name>A0A914WM50_9BILA</name>